<feature type="transmembrane region" description="Helical" evidence="2">
    <location>
        <begin position="40"/>
        <end position="59"/>
    </location>
</feature>
<organism evidence="3 4">
    <name type="scientific">Chitinophaga parva</name>
    <dbReference type="NCBI Taxonomy" id="2169414"/>
    <lineage>
        <taxon>Bacteria</taxon>
        <taxon>Pseudomonadati</taxon>
        <taxon>Bacteroidota</taxon>
        <taxon>Chitinophagia</taxon>
        <taxon>Chitinophagales</taxon>
        <taxon>Chitinophagaceae</taxon>
        <taxon>Chitinophaga</taxon>
    </lineage>
</organism>
<sequence>MAEVTNKANSSHDTSKPVNKEFDPQEAMDRASFFYKKNQNVILGGLAAVVIVVGGYFAYKNFVSKPNEAKAQAMIFHAQEYFARDSFKLALNGDGNNYGFLQVIDKYGSTQAGNLARYDAGVSYMRLGDYQKAIDMLNGFSASDDVLQPMALGVTGDAYMELNKIDEAVTAYKKAGHASDNNLTSAMYLFRAGLALEKAGKNQEAIDVYKEIRSKYPNTLEGRDMDKYLARLGEVKE</sequence>
<dbReference type="InterPro" id="IPR011990">
    <property type="entry name" value="TPR-like_helical_dom_sf"/>
</dbReference>
<dbReference type="Proteomes" id="UP000244450">
    <property type="component" value="Unassembled WGS sequence"/>
</dbReference>
<dbReference type="Pfam" id="PF13432">
    <property type="entry name" value="TPR_16"/>
    <property type="match status" value="1"/>
</dbReference>
<evidence type="ECO:0000256" key="1">
    <source>
        <dbReference type="SAM" id="MobiDB-lite"/>
    </source>
</evidence>
<evidence type="ECO:0000313" key="4">
    <source>
        <dbReference type="Proteomes" id="UP000244450"/>
    </source>
</evidence>
<keyword evidence="2" id="KW-0812">Transmembrane</keyword>
<comment type="caution">
    <text evidence="3">The sequence shown here is derived from an EMBL/GenBank/DDBJ whole genome shotgun (WGS) entry which is preliminary data.</text>
</comment>
<feature type="compositionally biased region" description="Polar residues" evidence="1">
    <location>
        <begin position="1"/>
        <end position="12"/>
    </location>
</feature>
<feature type="compositionally biased region" description="Basic and acidic residues" evidence="1">
    <location>
        <begin position="13"/>
        <end position="22"/>
    </location>
</feature>
<gene>
    <name evidence="3" type="ORF">DCC81_22285</name>
</gene>
<keyword evidence="2" id="KW-1133">Transmembrane helix</keyword>
<dbReference type="SUPFAM" id="SSF48452">
    <property type="entry name" value="TPR-like"/>
    <property type="match status" value="1"/>
</dbReference>
<evidence type="ECO:0000313" key="3">
    <source>
        <dbReference type="EMBL" id="PUZ23132.1"/>
    </source>
</evidence>
<dbReference type="InterPro" id="IPR019734">
    <property type="entry name" value="TPR_rpt"/>
</dbReference>
<dbReference type="AlphaFoldDB" id="A0A2T7BDH5"/>
<dbReference type="Gene3D" id="1.25.40.10">
    <property type="entry name" value="Tetratricopeptide repeat domain"/>
    <property type="match status" value="2"/>
</dbReference>
<protein>
    <submittedName>
        <fullName evidence="3">Uncharacterized protein</fullName>
    </submittedName>
</protein>
<accession>A0A2T7BDH5</accession>
<keyword evidence="2" id="KW-0472">Membrane</keyword>
<proteinExistence type="predicted"/>
<name>A0A2T7BDH5_9BACT</name>
<dbReference type="Pfam" id="PF13174">
    <property type="entry name" value="TPR_6"/>
    <property type="match status" value="1"/>
</dbReference>
<feature type="region of interest" description="Disordered" evidence="1">
    <location>
        <begin position="1"/>
        <end position="22"/>
    </location>
</feature>
<dbReference type="EMBL" id="QCYK01000003">
    <property type="protein sequence ID" value="PUZ23132.1"/>
    <property type="molecule type" value="Genomic_DNA"/>
</dbReference>
<dbReference type="SMART" id="SM00028">
    <property type="entry name" value="TPR"/>
    <property type="match status" value="2"/>
</dbReference>
<dbReference type="RefSeq" id="WP_108688876.1">
    <property type="nucleotide sequence ID" value="NZ_QCYK01000003.1"/>
</dbReference>
<keyword evidence="4" id="KW-1185">Reference proteome</keyword>
<evidence type="ECO:0000256" key="2">
    <source>
        <dbReference type="SAM" id="Phobius"/>
    </source>
</evidence>
<reference evidence="3 4" key="1">
    <citation type="submission" date="2018-04" db="EMBL/GenBank/DDBJ databases">
        <title>Chitinophaga fuyangensis sp. nov., isolated from soil in a chemical factory.</title>
        <authorList>
            <person name="Chen K."/>
        </authorList>
    </citation>
    <scope>NUCLEOTIDE SEQUENCE [LARGE SCALE GENOMIC DNA]</scope>
    <source>
        <strain evidence="3 4">LY-1</strain>
    </source>
</reference>
<dbReference type="OrthoDB" id="9808622at2"/>